<dbReference type="Proteomes" id="UP001295444">
    <property type="component" value="Chromosome 01"/>
</dbReference>
<proteinExistence type="predicted"/>
<reference evidence="1" key="1">
    <citation type="submission" date="2022-03" db="EMBL/GenBank/DDBJ databases">
        <authorList>
            <person name="Alioto T."/>
            <person name="Alioto T."/>
            <person name="Gomez Garrido J."/>
        </authorList>
    </citation>
    <scope>NUCLEOTIDE SEQUENCE</scope>
</reference>
<protein>
    <submittedName>
        <fullName evidence="1">Uncharacterized protein</fullName>
    </submittedName>
</protein>
<name>A0AAD1VNW0_PELCU</name>
<dbReference type="AlphaFoldDB" id="A0AAD1VNW0"/>
<feature type="non-terminal residue" evidence="1">
    <location>
        <position position="1"/>
    </location>
</feature>
<gene>
    <name evidence="1" type="ORF">PECUL_23A014279</name>
</gene>
<feature type="non-terminal residue" evidence="1">
    <location>
        <position position="130"/>
    </location>
</feature>
<accession>A0AAD1VNW0</accession>
<evidence type="ECO:0000313" key="2">
    <source>
        <dbReference type="Proteomes" id="UP001295444"/>
    </source>
</evidence>
<evidence type="ECO:0000313" key="1">
    <source>
        <dbReference type="EMBL" id="CAH2222361.1"/>
    </source>
</evidence>
<sequence length="130" mass="15058">NPQFSPGLQQNAFQDFVTQHGQLHLKDVINEKGIIPITELIPTPTHSAMLIYKYTQLSHYIWTQPDLSQGTRPLTAFESLSTMKTLQKKHITIFYKILQTETEDHIPEFTKSTLTHDKWGTIFRNIFKSS</sequence>
<keyword evidence="2" id="KW-1185">Reference proteome</keyword>
<dbReference type="EMBL" id="OW240912">
    <property type="protein sequence ID" value="CAH2222361.1"/>
    <property type="molecule type" value="Genomic_DNA"/>
</dbReference>
<organism evidence="1 2">
    <name type="scientific">Pelobates cultripes</name>
    <name type="common">Western spadefoot toad</name>
    <dbReference type="NCBI Taxonomy" id="61616"/>
    <lineage>
        <taxon>Eukaryota</taxon>
        <taxon>Metazoa</taxon>
        <taxon>Chordata</taxon>
        <taxon>Craniata</taxon>
        <taxon>Vertebrata</taxon>
        <taxon>Euteleostomi</taxon>
        <taxon>Amphibia</taxon>
        <taxon>Batrachia</taxon>
        <taxon>Anura</taxon>
        <taxon>Pelobatoidea</taxon>
        <taxon>Pelobatidae</taxon>
        <taxon>Pelobates</taxon>
    </lineage>
</organism>